<dbReference type="Proteomes" id="UP000515153">
    <property type="component" value="Unplaced"/>
</dbReference>
<keyword evidence="1" id="KW-1185">Reference proteome</keyword>
<sequence length="119" mass="13596">MNTTCNLASRLEVPYATTVNHFLRFTMQYEVPDTVDSIMFATEGNVEGLKLLFTHGFAFPSDDLIIIGSRTKTINRSIKLFCTFLRKTLRPSLKKTRTLFTSKMPKAEPHWIGPLHAFN</sequence>
<dbReference type="AlphaFoldDB" id="A0A6P8BHG6"/>
<proteinExistence type="predicted"/>
<name>A0A6P8BHG6_PYRGI</name>
<accession>A0A6P8BHG6</accession>
<organism evidence="1 2">
    <name type="scientific">Pyricularia grisea</name>
    <name type="common">Crabgrass-specific blast fungus</name>
    <name type="synonym">Magnaporthe grisea</name>
    <dbReference type="NCBI Taxonomy" id="148305"/>
    <lineage>
        <taxon>Eukaryota</taxon>
        <taxon>Fungi</taxon>
        <taxon>Dikarya</taxon>
        <taxon>Ascomycota</taxon>
        <taxon>Pezizomycotina</taxon>
        <taxon>Sordariomycetes</taxon>
        <taxon>Sordariomycetidae</taxon>
        <taxon>Magnaporthales</taxon>
        <taxon>Pyriculariaceae</taxon>
        <taxon>Pyricularia</taxon>
    </lineage>
</organism>
<protein>
    <submittedName>
        <fullName evidence="2">Uncharacterized protein</fullName>
    </submittedName>
</protein>
<dbReference type="GeneID" id="41957204"/>
<reference evidence="2" key="2">
    <citation type="submission" date="2019-10" db="EMBL/GenBank/DDBJ databases">
        <authorList>
            <consortium name="NCBI Genome Project"/>
        </authorList>
    </citation>
    <scope>NUCLEOTIDE SEQUENCE</scope>
    <source>
        <strain evidence="2">NI907</strain>
    </source>
</reference>
<dbReference type="RefSeq" id="XP_030986476.1">
    <property type="nucleotide sequence ID" value="XM_031122292.1"/>
</dbReference>
<evidence type="ECO:0000313" key="1">
    <source>
        <dbReference type="Proteomes" id="UP000515153"/>
    </source>
</evidence>
<reference evidence="2" key="3">
    <citation type="submission" date="2025-08" db="UniProtKB">
        <authorList>
            <consortium name="RefSeq"/>
        </authorList>
    </citation>
    <scope>IDENTIFICATION</scope>
    <source>
        <strain evidence="2">NI907</strain>
    </source>
</reference>
<gene>
    <name evidence="2" type="ORF">PgNI_02225</name>
</gene>
<reference evidence="2" key="1">
    <citation type="journal article" date="2019" name="Mol. Biol. Evol.">
        <title>Blast fungal genomes show frequent chromosomal changes, gene gains and losses, and effector gene turnover.</title>
        <authorList>
            <person name="Gomez Luciano L.B."/>
            <person name="Jason Tsai I."/>
            <person name="Chuma I."/>
            <person name="Tosa Y."/>
            <person name="Chen Y.H."/>
            <person name="Li J.Y."/>
            <person name="Li M.Y."/>
            <person name="Jade Lu M.Y."/>
            <person name="Nakayashiki H."/>
            <person name="Li W.H."/>
        </authorList>
    </citation>
    <scope>NUCLEOTIDE SEQUENCE</scope>
    <source>
        <strain evidence="2">NI907</strain>
    </source>
</reference>
<evidence type="ECO:0000313" key="2">
    <source>
        <dbReference type="RefSeq" id="XP_030986476.1"/>
    </source>
</evidence>
<dbReference type="KEGG" id="pgri:PgNI_02225"/>